<keyword evidence="2" id="KW-1185">Reference proteome</keyword>
<evidence type="ECO:0008006" key="3">
    <source>
        <dbReference type="Google" id="ProtNLM"/>
    </source>
</evidence>
<name>A0ABV6GJS9_9BACI</name>
<proteinExistence type="predicted"/>
<evidence type="ECO:0000313" key="2">
    <source>
        <dbReference type="Proteomes" id="UP001589854"/>
    </source>
</evidence>
<protein>
    <recommendedName>
        <fullName evidence="3">MarR family transcriptional regulator</fullName>
    </recommendedName>
</protein>
<sequence length="318" mass="37531">MSTNILQDEIIEYPYYLDKKGDVPFWDHPLLNGYKFLPKDYRPYTTIEAVLSLYMRKRIDDTDVMILKVLGDAICCNEDQLRRYLSSRISRSDVSKRLDKFRRVGLVDRWKVRIRTDEEEQYKPPAPFTLGIAGYKLLKHYYNQDFFMDPNRWDGLGIGAIQRYVAMNELRCKFIEAKSVSNWKWNALIGSNKLVPKPMGVAEIETPRGNLNFLIERAQMSQNFVGFLKDKLYRWKKLFEKERMLKVNEFPDNTSVVVIYTSTLSVAQEIHKQLLLDTYPYKVWVCVEEDLVEDGLGTAFYQPQQEALTRIHLEFFDK</sequence>
<gene>
    <name evidence="1" type="ORF">ACFFIX_20520</name>
</gene>
<dbReference type="RefSeq" id="WP_378937409.1">
    <property type="nucleotide sequence ID" value="NZ_JBHLVO010000024.1"/>
</dbReference>
<organism evidence="1 2">
    <name type="scientific">Metabacillus herbersteinensis</name>
    <dbReference type="NCBI Taxonomy" id="283816"/>
    <lineage>
        <taxon>Bacteria</taxon>
        <taxon>Bacillati</taxon>
        <taxon>Bacillota</taxon>
        <taxon>Bacilli</taxon>
        <taxon>Bacillales</taxon>
        <taxon>Bacillaceae</taxon>
        <taxon>Metabacillus</taxon>
    </lineage>
</organism>
<comment type="caution">
    <text evidence="1">The sequence shown here is derived from an EMBL/GenBank/DDBJ whole genome shotgun (WGS) entry which is preliminary data.</text>
</comment>
<dbReference type="EMBL" id="JBHLVO010000024">
    <property type="protein sequence ID" value="MFC0273775.1"/>
    <property type="molecule type" value="Genomic_DNA"/>
</dbReference>
<dbReference type="Proteomes" id="UP001589854">
    <property type="component" value="Unassembled WGS sequence"/>
</dbReference>
<evidence type="ECO:0000313" key="1">
    <source>
        <dbReference type="EMBL" id="MFC0273775.1"/>
    </source>
</evidence>
<reference evidence="1 2" key="1">
    <citation type="submission" date="2024-09" db="EMBL/GenBank/DDBJ databases">
        <authorList>
            <person name="Sun Q."/>
            <person name="Mori K."/>
        </authorList>
    </citation>
    <scope>NUCLEOTIDE SEQUENCE [LARGE SCALE GENOMIC DNA]</scope>
    <source>
        <strain evidence="1 2">CCM 7228</strain>
    </source>
</reference>
<accession>A0ABV6GJS9</accession>